<comment type="similarity">
    <text evidence="1">Belongs to the UPF0145 family.</text>
</comment>
<evidence type="ECO:0000313" key="3">
    <source>
        <dbReference type="Proteomes" id="UP000187526"/>
    </source>
</evidence>
<dbReference type="Proteomes" id="UP000187526">
    <property type="component" value="Unassembled WGS sequence"/>
</dbReference>
<dbReference type="Gene3D" id="3.30.110.70">
    <property type="entry name" value="Hypothetical protein apc22750. Chain B"/>
    <property type="match status" value="1"/>
</dbReference>
<sequence length="148" mass="16903">MYDLIIFLVLLLLGYVFGQRAEKRHFKSIIEREKTLRDILVFSERRIPDEDQLEGTLVSGNVVISVDFFKRFVANLRNLIGGRVSSYESLLERARREAILRMKDAARRKGATAVWNIRLETASIYKGAAQSIGAVEVVAYGTAVRQRR</sequence>
<dbReference type="Pfam" id="PF01906">
    <property type="entry name" value="YbjQ_1"/>
    <property type="match status" value="1"/>
</dbReference>
<dbReference type="PANTHER" id="PTHR34068">
    <property type="entry name" value="UPF0145 PROTEIN YBJQ"/>
    <property type="match status" value="1"/>
</dbReference>
<evidence type="ECO:0000313" key="2">
    <source>
        <dbReference type="EMBL" id="OMG52622.1"/>
    </source>
</evidence>
<organism evidence="2 3">
    <name type="scientific">Azonexus hydrophilus</name>
    <dbReference type="NCBI Taxonomy" id="418702"/>
    <lineage>
        <taxon>Bacteria</taxon>
        <taxon>Pseudomonadati</taxon>
        <taxon>Pseudomonadota</taxon>
        <taxon>Betaproteobacteria</taxon>
        <taxon>Rhodocyclales</taxon>
        <taxon>Azonexaceae</taxon>
        <taxon>Azonexus</taxon>
    </lineage>
</organism>
<evidence type="ECO:0008006" key="4">
    <source>
        <dbReference type="Google" id="ProtNLM"/>
    </source>
</evidence>
<dbReference type="InterPro" id="IPR002765">
    <property type="entry name" value="UPF0145_YbjQ-like"/>
</dbReference>
<dbReference type="OrthoDB" id="530049at2"/>
<dbReference type="PANTHER" id="PTHR34068:SF2">
    <property type="entry name" value="UPF0145 PROTEIN SCO3412"/>
    <property type="match status" value="1"/>
</dbReference>
<keyword evidence="3" id="KW-1185">Reference proteome</keyword>
<dbReference type="AlphaFoldDB" id="A0A1R1I1K0"/>
<proteinExistence type="inferred from homology"/>
<dbReference type="EMBL" id="MTHD01000005">
    <property type="protein sequence ID" value="OMG52622.1"/>
    <property type="molecule type" value="Genomic_DNA"/>
</dbReference>
<evidence type="ECO:0000256" key="1">
    <source>
        <dbReference type="ARBA" id="ARBA00010751"/>
    </source>
</evidence>
<dbReference type="InterPro" id="IPR035439">
    <property type="entry name" value="UPF0145_dom_sf"/>
</dbReference>
<comment type="caution">
    <text evidence="2">The sequence shown here is derived from an EMBL/GenBank/DDBJ whole genome shotgun (WGS) entry which is preliminary data.</text>
</comment>
<reference evidence="2 3" key="1">
    <citation type="submission" date="2016-10" db="EMBL/GenBank/DDBJ databases">
        <title>Alkaliphiles isolated from bioreactors.</title>
        <authorList>
            <person name="Salah Z."/>
            <person name="Rout S.P."/>
            <person name="Humphreys P.N."/>
        </authorList>
    </citation>
    <scope>NUCLEOTIDE SEQUENCE [LARGE SCALE GENOMIC DNA]</scope>
    <source>
        <strain evidence="2 3">ZS02</strain>
    </source>
</reference>
<protein>
    <recommendedName>
        <fullName evidence="4">YbjQ family protein</fullName>
    </recommendedName>
</protein>
<dbReference type="STRING" id="418702.BJN45_15230"/>
<accession>A0A1R1I1K0</accession>
<dbReference type="RefSeq" id="WP_076096713.1">
    <property type="nucleotide sequence ID" value="NZ_MTHD01000005.1"/>
</dbReference>
<dbReference type="SUPFAM" id="SSF117782">
    <property type="entry name" value="YbjQ-like"/>
    <property type="match status" value="1"/>
</dbReference>
<gene>
    <name evidence="2" type="ORF">BJN45_15230</name>
</gene>
<name>A0A1R1I1K0_9RHOO</name>